<organism evidence="2 3">
    <name type="scientific">Symbiodinium pilosum</name>
    <name type="common">Dinoflagellate</name>
    <dbReference type="NCBI Taxonomy" id="2952"/>
    <lineage>
        <taxon>Eukaryota</taxon>
        <taxon>Sar</taxon>
        <taxon>Alveolata</taxon>
        <taxon>Dinophyceae</taxon>
        <taxon>Suessiales</taxon>
        <taxon>Symbiodiniaceae</taxon>
        <taxon>Symbiodinium</taxon>
    </lineage>
</organism>
<dbReference type="SUPFAM" id="SSF51430">
    <property type="entry name" value="NAD(P)-linked oxidoreductase"/>
    <property type="match status" value="1"/>
</dbReference>
<accession>A0A812XAM8</accession>
<comment type="caution">
    <text evidence="2">The sequence shown here is derived from an EMBL/GenBank/DDBJ whole genome shotgun (WGS) entry which is preliminary data.</text>
</comment>
<dbReference type="OrthoDB" id="48988at2759"/>
<protein>
    <submittedName>
        <fullName evidence="2">Pld1 protein</fullName>
    </submittedName>
</protein>
<dbReference type="InterPro" id="IPR023210">
    <property type="entry name" value="NADP_OxRdtase_dom"/>
</dbReference>
<evidence type="ECO:0000259" key="1">
    <source>
        <dbReference type="Pfam" id="PF00248"/>
    </source>
</evidence>
<evidence type="ECO:0000313" key="2">
    <source>
        <dbReference type="EMBL" id="CAE7723679.1"/>
    </source>
</evidence>
<dbReference type="PANTHER" id="PTHR42686:SF1">
    <property type="entry name" value="GH17980P-RELATED"/>
    <property type="match status" value="1"/>
</dbReference>
<dbReference type="Proteomes" id="UP000649617">
    <property type="component" value="Unassembled WGS sequence"/>
</dbReference>
<gene>
    <name evidence="2" type="primary">pld1</name>
    <name evidence="2" type="ORF">SPIL2461_LOCUS20663</name>
</gene>
<sequence length="354" mass="38997">MPCSGGKRKQGTVAHFSFHPLNSLQVPISALILGTAPLGCGWAGDVSEGEAEATILQALSLGIRYLDTAPWYGAGLCEQRIGKALAAAHSTTKEQVVLATKVGRFMVTKPESAAYGTRVDKGYDFNTDAYHDNIPVWDYRKEGVEESFRQSRQRLQRHFIECVRVHDAEDDERWEEACGSDGAVSTLVSLRSRGEIGEVSLGFNKAEYLMKTVLKFPVGTFDNIMIAGRWNLLDQSAYPLMLECQKRGIKVQLAAVFCAGLLWGQGFYFYRSSVPQEAAEKVKRWEELAKSFNLSLPAVALAFAYLPSCVERIAVGCASAEQVRSNAQLCDVEVPLELWQKAKADGLLPSFLSL</sequence>
<dbReference type="PANTHER" id="PTHR42686">
    <property type="entry name" value="GH17980P-RELATED"/>
    <property type="match status" value="1"/>
</dbReference>
<dbReference type="Gene3D" id="3.20.20.100">
    <property type="entry name" value="NADP-dependent oxidoreductase domain"/>
    <property type="match status" value="1"/>
</dbReference>
<dbReference type="Pfam" id="PF00248">
    <property type="entry name" value="Aldo_ket_red"/>
    <property type="match status" value="1"/>
</dbReference>
<dbReference type="EMBL" id="CAJNIZ010045560">
    <property type="protein sequence ID" value="CAE7723679.1"/>
    <property type="molecule type" value="Genomic_DNA"/>
</dbReference>
<dbReference type="GO" id="GO:0016491">
    <property type="term" value="F:oxidoreductase activity"/>
    <property type="evidence" value="ECO:0007669"/>
    <property type="project" value="InterPro"/>
</dbReference>
<dbReference type="InterPro" id="IPR020471">
    <property type="entry name" value="AKR"/>
</dbReference>
<dbReference type="InterPro" id="IPR036812">
    <property type="entry name" value="NAD(P)_OxRdtase_dom_sf"/>
</dbReference>
<evidence type="ECO:0000313" key="3">
    <source>
        <dbReference type="Proteomes" id="UP000649617"/>
    </source>
</evidence>
<dbReference type="GO" id="GO:0005829">
    <property type="term" value="C:cytosol"/>
    <property type="evidence" value="ECO:0007669"/>
    <property type="project" value="TreeGrafter"/>
</dbReference>
<reference evidence="2" key="1">
    <citation type="submission" date="2021-02" db="EMBL/GenBank/DDBJ databases">
        <authorList>
            <person name="Dougan E. K."/>
            <person name="Rhodes N."/>
            <person name="Thang M."/>
            <person name="Chan C."/>
        </authorList>
    </citation>
    <scope>NUCLEOTIDE SEQUENCE</scope>
</reference>
<dbReference type="CDD" id="cd19152">
    <property type="entry name" value="AKR_AKR15A"/>
    <property type="match status" value="1"/>
</dbReference>
<proteinExistence type="predicted"/>
<name>A0A812XAM8_SYMPI</name>
<dbReference type="AlphaFoldDB" id="A0A812XAM8"/>
<keyword evidence="3" id="KW-1185">Reference proteome</keyword>
<feature type="domain" description="NADP-dependent oxidoreductase" evidence="1">
    <location>
        <begin position="31"/>
        <end position="336"/>
    </location>
</feature>